<evidence type="ECO:0000256" key="3">
    <source>
        <dbReference type="ARBA" id="ARBA00023163"/>
    </source>
</evidence>
<name>A0ABV7R0L9_9RHOB</name>
<comment type="caution">
    <text evidence="5">The sequence shown here is derived from an EMBL/GenBank/DDBJ whole genome shotgun (WGS) entry which is preliminary data.</text>
</comment>
<keyword evidence="3" id="KW-0804">Transcription</keyword>
<dbReference type="InterPro" id="IPR011711">
    <property type="entry name" value="GntR_C"/>
</dbReference>
<keyword evidence="6" id="KW-1185">Reference proteome</keyword>
<dbReference type="SMART" id="SM00895">
    <property type="entry name" value="FCD"/>
    <property type="match status" value="1"/>
</dbReference>
<dbReference type="InterPro" id="IPR036390">
    <property type="entry name" value="WH_DNA-bd_sf"/>
</dbReference>
<dbReference type="Gene3D" id="1.10.10.10">
    <property type="entry name" value="Winged helix-like DNA-binding domain superfamily/Winged helix DNA-binding domain"/>
    <property type="match status" value="1"/>
</dbReference>
<evidence type="ECO:0000259" key="4">
    <source>
        <dbReference type="PROSITE" id="PS50949"/>
    </source>
</evidence>
<dbReference type="InterPro" id="IPR036388">
    <property type="entry name" value="WH-like_DNA-bd_sf"/>
</dbReference>
<sequence>MNRITPQSGGSALPIAARWAKIGTVHRGTIMTGTSATASLAEETAARLRAQVTGGALVPGQRLSEARLAADLDISRNTLREVFRLLTREGILRHEPNRGVFVATPSMASILDIYRVRRLIEVPALAQAWSGHAAVARMRAAVERAEELHGSGDWQGIGSANMEFHLAIVALTDSPRLIGFFTHIIAELRLAFGLLRSPEQLHRPYIARNAQILERLTAEDAAGAAAMLEDYLNQSERAVLEAFARLG</sequence>
<proteinExistence type="predicted"/>
<dbReference type="SUPFAM" id="SSF46785">
    <property type="entry name" value="Winged helix' DNA-binding domain"/>
    <property type="match status" value="1"/>
</dbReference>
<keyword evidence="1" id="KW-0805">Transcription regulation</keyword>
<dbReference type="EMBL" id="JBHRXJ010000003">
    <property type="protein sequence ID" value="MFC3527648.1"/>
    <property type="molecule type" value="Genomic_DNA"/>
</dbReference>
<feature type="domain" description="HTH gntR-type" evidence="4">
    <location>
        <begin position="38"/>
        <end position="105"/>
    </location>
</feature>
<evidence type="ECO:0000256" key="1">
    <source>
        <dbReference type="ARBA" id="ARBA00023015"/>
    </source>
</evidence>
<evidence type="ECO:0000313" key="5">
    <source>
        <dbReference type="EMBL" id="MFC3527648.1"/>
    </source>
</evidence>
<dbReference type="PANTHER" id="PTHR43537:SF45">
    <property type="entry name" value="GNTR FAMILY REGULATORY PROTEIN"/>
    <property type="match status" value="1"/>
</dbReference>
<dbReference type="InterPro" id="IPR000524">
    <property type="entry name" value="Tscrpt_reg_HTH_GntR"/>
</dbReference>
<dbReference type="Pfam" id="PF00392">
    <property type="entry name" value="GntR"/>
    <property type="match status" value="1"/>
</dbReference>
<dbReference type="InterPro" id="IPR008920">
    <property type="entry name" value="TF_FadR/GntR_C"/>
</dbReference>
<accession>A0ABV7R0L9</accession>
<dbReference type="Gene3D" id="1.20.120.530">
    <property type="entry name" value="GntR ligand-binding domain-like"/>
    <property type="match status" value="1"/>
</dbReference>
<keyword evidence="2" id="KW-0238">DNA-binding</keyword>
<protein>
    <submittedName>
        <fullName evidence="5">GntR family transcriptional regulator</fullName>
    </submittedName>
</protein>
<dbReference type="RefSeq" id="WP_377743170.1">
    <property type="nucleotide sequence ID" value="NZ_JBHRXJ010000003.1"/>
</dbReference>
<dbReference type="Pfam" id="PF07729">
    <property type="entry name" value="FCD"/>
    <property type="match status" value="1"/>
</dbReference>
<organism evidence="5 6">
    <name type="scientific">Paracoccus mangrovi</name>
    <dbReference type="NCBI Taxonomy" id="1715645"/>
    <lineage>
        <taxon>Bacteria</taxon>
        <taxon>Pseudomonadati</taxon>
        <taxon>Pseudomonadota</taxon>
        <taxon>Alphaproteobacteria</taxon>
        <taxon>Rhodobacterales</taxon>
        <taxon>Paracoccaceae</taxon>
        <taxon>Paracoccus</taxon>
    </lineage>
</organism>
<dbReference type="PROSITE" id="PS50949">
    <property type="entry name" value="HTH_GNTR"/>
    <property type="match status" value="1"/>
</dbReference>
<gene>
    <name evidence="5" type="ORF">ACFOMH_05630</name>
</gene>
<dbReference type="CDD" id="cd07377">
    <property type="entry name" value="WHTH_GntR"/>
    <property type="match status" value="1"/>
</dbReference>
<dbReference type="PANTHER" id="PTHR43537">
    <property type="entry name" value="TRANSCRIPTIONAL REGULATOR, GNTR FAMILY"/>
    <property type="match status" value="1"/>
</dbReference>
<dbReference type="SMART" id="SM00345">
    <property type="entry name" value="HTH_GNTR"/>
    <property type="match status" value="1"/>
</dbReference>
<evidence type="ECO:0000313" key="6">
    <source>
        <dbReference type="Proteomes" id="UP001595721"/>
    </source>
</evidence>
<reference evidence="6" key="1">
    <citation type="journal article" date="2019" name="Int. J. Syst. Evol. Microbiol.">
        <title>The Global Catalogue of Microorganisms (GCM) 10K type strain sequencing project: providing services to taxonomists for standard genome sequencing and annotation.</title>
        <authorList>
            <consortium name="The Broad Institute Genomics Platform"/>
            <consortium name="The Broad Institute Genome Sequencing Center for Infectious Disease"/>
            <person name="Wu L."/>
            <person name="Ma J."/>
        </authorList>
    </citation>
    <scope>NUCLEOTIDE SEQUENCE [LARGE SCALE GENOMIC DNA]</scope>
    <source>
        <strain evidence="6">KCTC 42899</strain>
    </source>
</reference>
<evidence type="ECO:0000256" key="2">
    <source>
        <dbReference type="ARBA" id="ARBA00023125"/>
    </source>
</evidence>
<dbReference type="SUPFAM" id="SSF48008">
    <property type="entry name" value="GntR ligand-binding domain-like"/>
    <property type="match status" value="1"/>
</dbReference>
<dbReference type="Proteomes" id="UP001595721">
    <property type="component" value="Unassembled WGS sequence"/>
</dbReference>